<name>A0A8S1UJI1_9CILI</name>
<dbReference type="EMBL" id="CAJJDO010000041">
    <property type="protein sequence ID" value="CAD8164617.1"/>
    <property type="molecule type" value="Genomic_DNA"/>
</dbReference>
<reference evidence="2" key="1">
    <citation type="submission" date="2021-01" db="EMBL/GenBank/DDBJ databases">
        <authorList>
            <consortium name="Genoscope - CEA"/>
            <person name="William W."/>
        </authorList>
    </citation>
    <scope>NUCLEOTIDE SEQUENCE</scope>
</reference>
<evidence type="ECO:0000313" key="3">
    <source>
        <dbReference type="EMBL" id="CAD8164617.1"/>
    </source>
</evidence>
<feature type="compositionally biased region" description="Basic residues" evidence="1">
    <location>
        <begin position="38"/>
        <end position="54"/>
    </location>
</feature>
<evidence type="ECO:0000256" key="1">
    <source>
        <dbReference type="SAM" id="MobiDB-lite"/>
    </source>
</evidence>
<gene>
    <name evidence="2" type="ORF">PPENT_87.1.T0410122</name>
    <name evidence="3" type="ORF">PPENT_87.1.T0410123</name>
</gene>
<proteinExistence type="predicted"/>
<dbReference type="Proteomes" id="UP000689195">
    <property type="component" value="Unassembled WGS sequence"/>
</dbReference>
<evidence type="ECO:0000313" key="4">
    <source>
        <dbReference type="Proteomes" id="UP000689195"/>
    </source>
</evidence>
<keyword evidence="4" id="KW-1185">Reference proteome</keyword>
<sequence length="87" mass="10856">MIYEIKCYSDKQIIFQYCSFPKEQMENKLKETATQGKNRMRGIRKIKKKRKKKNKENTERLRKLKNQHYLEKKKKYYKNEGQNMKFK</sequence>
<comment type="caution">
    <text evidence="2">The sequence shown here is derived from an EMBL/GenBank/DDBJ whole genome shotgun (WGS) entry which is preliminary data.</text>
</comment>
<accession>A0A8S1UJI1</accession>
<dbReference type="AlphaFoldDB" id="A0A8S1UJI1"/>
<evidence type="ECO:0000313" key="2">
    <source>
        <dbReference type="EMBL" id="CAD8164615.1"/>
    </source>
</evidence>
<feature type="region of interest" description="Disordered" evidence="1">
    <location>
        <begin position="31"/>
        <end position="62"/>
    </location>
</feature>
<protein>
    <submittedName>
        <fullName evidence="2">Uncharacterized protein</fullName>
    </submittedName>
</protein>
<dbReference type="EMBL" id="CAJJDO010000041">
    <property type="protein sequence ID" value="CAD8164615.1"/>
    <property type="molecule type" value="Genomic_DNA"/>
</dbReference>
<organism evidence="2 4">
    <name type="scientific">Paramecium pentaurelia</name>
    <dbReference type="NCBI Taxonomy" id="43138"/>
    <lineage>
        <taxon>Eukaryota</taxon>
        <taxon>Sar</taxon>
        <taxon>Alveolata</taxon>
        <taxon>Ciliophora</taxon>
        <taxon>Intramacronucleata</taxon>
        <taxon>Oligohymenophorea</taxon>
        <taxon>Peniculida</taxon>
        <taxon>Parameciidae</taxon>
        <taxon>Paramecium</taxon>
    </lineage>
</organism>